<protein>
    <submittedName>
        <fullName evidence="1">Radical SAM protein</fullName>
    </submittedName>
</protein>
<evidence type="ECO:0000313" key="1">
    <source>
        <dbReference type="EMBL" id="ONI40189.1"/>
    </source>
</evidence>
<dbReference type="EMBL" id="LJDB01000055">
    <property type="protein sequence ID" value="ONI40189.1"/>
    <property type="molecule type" value="Genomic_DNA"/>
</dbReference>
<evidence type="ECO:0000313" key="2">
    <source>
        <dbReference type="Proteomes" id="UP000188605"/>
    </source>
</evidence>
<accession>A0ACC8XCB8</accession>
<keyword evidence="2" id="KW-1185">Reference proteome</keyword>
<gene>
    <name evidence="1" type="ORF">AN396_01045</name>
</gene>
<proteinExistence type="predicted"/>
<sequence length="198" mass="22579">MTIIYTIENSLYINITNKCCCNCKFCLRNNCNGVNPDQNLWLEREPTAEEVIDGLKEYDLNSYDEIVFCGFGEPLMRLDAIIEIATWIKKHTPTPIRINTNGLATIVHNKDVPKMLEGIIDSISISLNAPDKEKYNQVTQPIYPETAFESMLQFAQECKEMLPHVQFSVVDVIGEEQIKQSEALAKKLGIPLRVRKEI</sequence>
<reference evidence="1" key="1">
    <citation type="submission" date="2016-08" db="EMBL/GenBank/DDBJ databases">
        <authorList>
            <person name="Ngugi D.K."/>
            <person name="Miyake S."/>
            <person name="Stingl U."/>
        </authorList>
    </citation>
    <scope>NUCLEOTIDE SEQUENCE</scope>
    <source>
        <strain evidence="1">SCG-B11WGA-EpuloA1</strain>
    </source>
</reference>
<name>A0ACC8XCB8_9FIRM</name>
<dbReference type="Proteomes" id="UP000188605">
    <property type="component" value="Unassembled WGS sequence"/>
</dbReference>
<organism evidence="1 2">
    <name type="scientific">Candidatus Epulonipiscium fishelsonii</name>
    <dbReference type="NCBI Taxonomy" id="77094"/>
    <lineage>
        <taxon>Bacteria</taxon>
        <taxon>Bacillati</taxon>
        <taxon>Bacillota</taxon>
        <taxon>Clostridia</taxon>
        <taxon>Lachnospirales</taxon>
        <taxon>Lachnospiraceae</taxon>
        <taxon>Candidatus Epulonipiscium</taxon>
    </lineage>
</organism>
<comment type="caution">
    <text evidence="1">The sequence shown here is derived from an EMBL/GenBank/DDBJ whole genome shotgun (WGS) entry which is preliminary data.</text>
</comment>